<dbReference type="InterPro" id="IPR008927">
    <property type="entry name" value="6-PGluconate_DH-like_C_sf"/>
</dbReference>
<evidence type="ECO:0000256" key="6">
    <source>
        <dbReference type="ARBA" id="ARBA00023126"/>
    </source>
</evidence>
<dbReference type="Proteomes" id="UP001222377">
    <property type="component" value="Unassembled WGS sequence"/>
</dbReference>
<dbReference type="EC" id="1.1.1.44" evidence="9"/>
<dbReference type="SUPFAM" id="SSF48179">
    <property type="entry name" value="6-phosphogluconate dehydrogenase C-terminal domain-like"/>
    <property type="match status" value="1"/>
</dbReference>
<dbReference type="Gene3D" id="1.10.1040.10">
    <property type="entry name" value="N-(1-d-carboxylethyl)-l-norvaline Dehydrogenase, domain 2"/>
    <property type="match status" value="1"/>
</dbReference>
<dbReference type="AlphaFoldDB" id="A0AAP3YJ13"/>
<evidence type="ECO:0000256" key="1">
    <source>
        <dbReference type="ARBA" id="ARBA00008419"/>
    </source>
</evidence>
<dbReference type="GO" id="GO:0004616">
    <property type="term" value="F:phosphogluconate dehydrogenase (decarboxylating) activity"/>
    <property type="evidence" value="ECO:0007669"/>
    <property type="project" value="UniProtKB-EC"/>
</dbReference>
<evidence type="ECO:0000256" key="3">
    <source>
        <dbReference type="ARBA" id="ARBA00022857"/>
    </source>
</evidence>
<comment type="similarity">
    <text evidence="1">Belongs to the 6-phosphogluconate dehydrogenase family.</text>
</comment>
<protein>
    <submittedName>
        <fullName evidence="9">NADP-dependent phosphogluconate dehydrogenase</fullName>
        <ecNumber evidence="9">1.1.1.44</ecNumber>
    </submittedName>
</protein>
<dbReference type="InterPro" id="IPR013328">
    <property type="entry name" value="6PGD_dom2"/>
</dbReference>
<dbReference type="EMBL" id="JARKHX010000063">
    <property type="protein sequence ID" value="MDF4196233.1"/>
    <property type="molecule type" value="Genomic_DNA"/>
</dbReference>
<dbReference type="Pfam" id="PF00393">
    <property type="entry name" value="6PGD"/>
    <property type="match status" value="1"/>
</dbReference>
<dbReference type="InterPro" id="IPR006184">
    <property type="entry name" value="6PGdom_BS"/>
</dbReference>
<keyword evidence="5" id="KW-0311">Gluconate utilization</keyword>
<sequence length="187" mass="21126">TRKDDLGTGKPIVDVILDRAGNKGTGKWSSQSALELGVPQSLITESVYARYISAMKDERVAASQVLPNPEFDLGDVNKKELVEKIRRALYFSKIMSYAQGFEQLRVASEKYDWNLNYGDMAKIWREGCIIRAQFLQKITDAYEENPELKNLMLDDYFKKIVEEYQNDVRDIAALAIKAGVACPGFSS</sequence>
<dbReference type="FunFam" id="1.10.1040.10:FF:000032">
    <property type="entry name" value="6-phosphogluconate dehydrogenase, decarboxylating"/>
    <property type="match status" value="1"/>
</dbReference>
<evidence type="ECO:0000256" key="5">
    <source>
        <dbReference type="ARBA" id="ARBA00023064"/>
    </source>
</evidence>
<dbReference type="PROSITE" id="PS00461">
    <property type="entry name" value="6PGD"/>
    <property type="match status" value="1"/>
</dbReference>
<evidence type="ECO:0000256" key="2">
    <source>
        <dbReference type="ARBA" id="ARBA00011738"/>
    </source>
</evidence>
<reference evidence="9" key="1">
    <citation type="submission" date="2023-02" db="EMBL/GenBank/DDBJ databases">
        <title>Draft Whole-Genome Sequences of Bacillus Strains of Potential Probiotic for Poultry.</title>
        <authorList>
            <person name="Ma L.M."/>
            <person name="Lopez-Guerra N."/>
            <person name="Zhang G."/>
        </authorList>
    </citation>
    <scope>NUCLEOTIDE SEQUENCE</scope>
    <source>
        <strain evidence="9">OSU1013-24</strain>
    </source>
</reference>
<dbReference type="PANTHER" id="PTHR11811">
    <property type="entry name" value="6-PHOSPHOGLUCONATE DEHYDROGENASE"/>
    <property type="match status" value="1"/>
</dbReference>
<dbReference type="InterPro" id="IPR006114">
    <property type="entry name" value="6PGDH_C"/>
</dbReference>
<comment type="subunit">
    <text evidence="2">Homodimer.</text>
</comment>
<name>A0AAP3YJ13_BACAM</name>
<comment type="pathway">
    <text evidence="7">Carbohydrate degradation; pentose phosphate pathway; D-ribulose 5-phosphate from D-glucose 6-phosphate (oxidative stage).</text>
</comment>
<evidence type="ECO:0000259" key="8">
    <source>
        <dbReference type="SMART" id="SM01350"/>
    </source>
</evidence>
<gene>
    <name evidence="9" type="ORF">PV946_21185</name>
</gene>
<evidence type="ECO:0000313" key="9">
    <source>
        <dbReference type="EMBL" id="MDF4196233.1"/>
    </source>
</evidence>
<keyword evidence="6" id="KW-0570">Pentose shunt</keyword>
<feature type="domain" description="6-phosphogluconate dehydrogenase C-terminal" evidence="8">
    <location>
        <begin position="1"/>
        <end position="187"/>
    </location>
</feature>
<evidence type="ECO:0000256" key="4">
    <source>
        <dbReference type="ARBA" id="ARBA00023002"/>
    </source>
</evidence>
<proteinExistence type="inferred from homology"/>
<evidence type="ECO:0000313" key="10">
    <source>
        <dbReference type="Proteomes" id="UP001222377"/>
    </source>
</evidence>
<dbReference type="SMART" id="SM01350">
    <property type="entry name" value="6PGD"/>
    <property type="match status" value="1"/>
</dbReference>
<keyword evidence="3" id="KW-0521">NADP</keyword>
<dbReference type="InterPro" id="IPR006183">
    <property type="entry name" value="Pgluconate_DH"/>
</dbReference>
<organism evidence="9 10">
    <name type="scientific">Bacillus amyloliquefaciens</name>
    <name type="common">Bacillus velezensis</name>
    <dbReference type="NCBI Taxonomy" id="1390"/>
    <lineage>
        <taxon>Bacteria</taxon>
        <taxon>Bacillati</taxon>
        <taxon>Bacillota</taxon>
        <taxon>Bacilli</taxon>
        <taxon>Bacillales</taxon>
        <taxon>Bacillaceae</taxon>
        <taxon>Bacillus</taxon>
        <taxon>Bacillus amyloliquefaciens group</taxon>
    </lineage>
</organism>
<dbReference type="GO" id="GO:0019521">
    <property type="term" value="P:D-gluconate metabolic process"/>
    <property type="evidence" value="ECO:0007669"/>
    <property type="project" value="UniProtKB-KW"/>
</dbReference>
<evidence type="ECO:0000256" key="7">
    <source>
        <dbReference type="ARBA" id="ARBA00060616"/>
    </source>
</evidence>
<comment type="caution">
    <text evidence="9">The sequence shown here is derived from an EMBL/GenBank/DDBJ whole genome shotgun (WGS) entry which is preliminary data.</text>
</comment>
<feature type="non-terminal residue" evidence="9">
    <location>
        <position position="1"/>
    </location>
</feature>
<dbReference type="GO" id="GO:0006098">
    <property type="term" value="P:pentose-phosphate shunt"/>
    <property type="evidence" value="ECO:0007669"/>
    <property type="project" value="UniProtKB-KW"/>
</dbReference>
<keyword evidence="4 9" id="KW-0560">Oxidoreductase</keyword>
<feature type="non-terminal residue" evidence="9">
    <location>
        <position position="187"/>
    </location>
</feature>
<dbReference type="PRINTS" id="PR00076">
    <property type="entry name" value="6PGDHDRGNASE"/>
</dbReference>
<accession>A0AAP3YJ13</accession>